<keyword evidence="7" id="KW-1053">Target membrane</keyword>
<accession>A0A7R9R0T7</accession>
<evidence type="ECO:0000256" key="3">
    <source>
        <dbReference type="ARBA" id="ARBA00022537"/>
    </source>
</evidence>
<keyword evidence="3" id="KW-1052">Target cell membrane</keyword>
<evidence type="ECO:0000256" key="1">
    <source>
        <dbReference type="ARBA" id="ARBA00004175"/>
    </source>
</evidence>
<feature type="non-terminal residue" evidence="10">
    <location>
        <position position="1"/>
    </location>
</feature>
<feature type="compositionally biased region" description="Low complexity" evidence="9">
    <location>
        <begin position="39"/>
        <end position="48"/>
    </location>
</feature>
<dbReference type="EMBL" id="CAJPVJ010038403">
    <property type="protein sequence ID" value="CAG2181580.1"/>
    <property type="molecule type" value="Genomic_DNA"/>
</dbReference>
<dbReference type="PROSITE" id="PS50297">
    <property type="entry name" value="ANK_REP_REGION"/>
    <property type="match status" value="2"/>
</dbReference>
<evidence type="ECO:0000256" key="4">
    <source>
        <dbReference type="ARBA" id="ARBA00022737"/>
    </source>
</evidence>
<keyword evidence="2" id="KW-0268">Exocytosis</keyword>
<evidence type="ECO:0000256" key="5">
    <source>
        <dbReference type="ARBA" id="ARBA00023028"/>
    </source>
</evidence>
<dbReference type="EMBL" id="OC953228">
    <property type="protein sequence ID" value="CAD7664443.1"/>
    <property type="molecule type" value="Genomic_DNA"/>
</dbReference>
<feature type="repeat" description="ANK" evidence="8">
    <location>
        <begin position="128"/>
        <end position="160"/>
    </location>
</feature>
<feature type="compositionally biased region" description="Polar residues" evidence="9">
    <location>
        <begin position="17"/>
        <end position="27"/>
    </location>
</feature>
<keyword evidence="7" id="KW-0472">Membrane</keyword>
<dbReference type="InterPro" id="IPR002110">
    <property type="entry name" value="Ankyrin_rpt"/>
</dbReference>
<feature type="repeat" description="ANK" evidence="8">
    <location>
        <begin position="94"/>
        <end position="126"/>
    </location>
</feature>
<dbReference type="InterPro" id="IPR036770">
    <property type="entry name" value="Ankyrin_rpt-contain_sf"/>
</dbReference>
<dbReference type="PANTHER" id="PTHR24161:SF85">
    <property type="entry name" value="PALMITOYLTRANSFERASE HIP14"/>
    <property type="match status" value="1"/>
</dbReference>
<dbReference type="GO" id="GO:0044231">
    <property type="term" value="C:host cell presynaptic membrane"/>
    <property type="evidence" value="ECO:0007669"/>
    <property type="project" value="UniProtKB-KW"/>
</dbReference>
<dbReference type="PROSITE" id="PS50088">
    <property type="entry name" value="ANK_REPEAT"/>
    <property type="match status" value="2"/>
</dbReference>
<evidence type="ECO:0000313" key="11">
    <source>
        <dbReference type="Proteomes" id="UP000728032"/>
    </source>
</evidence>
<protein>
    <submittedName>
        <fullName evidence="10">Uncharacterized protein</fullName>
    </submittedName>
</protein>
<evidence type="ECO:0000256" key="6">
    <source>
        <dbReference type="ARBA" id="ARBA00023043"/>
    </source>
</evidence>
<keyword evidence="5" id="KW-0638">Presynaptic neurotoxin</keyword>
<evidence type="ECO:0000256" key="7">
    <source>
        <dbReference type="ARBA" id="ARBA00023298"/>
    </source>
</evidence>
<feature type="compositionally biased region" description="Acidic residues" evidence="9">
    <location>
        <begin position="1"/>
        <end position="10"/>
    </location>
</feature>
<organism evidence="10">
    <name type="scientific">Oppiella nova</name>
    <dbReference type="NCBI Taxonomy" id="334625"/>
    <lineage>
        <taxon>Eukaryota</taxon>
        <taxon>Metazoa</taxon>
        <taxon>Ecdysozoa</taxon>
        <taxon>Arthropoda</taxon>
        <taxon>Chelicerata</taxon>
        <taxon>Arachnida</taxon>
        <taxon>Acari</taxon>
        <taxon>Acariformes</taxon>
        <taxon>Sarcoptiformes</taxon>
        <taxon>Oribatida</taxon>
        <taxon>Brachypylina</taxon>
        <taxon>Oppioidea</taxon>
        <taxon>Oppiidae</taxon>
        <taxon>Oppiella</taxon>
    </lineage>
</organism>
<dbReference type="SUPFAM" id="SSF48403">
    <property type="entry name" value="Ankyrin repeat"/>
    <property type="match status" value="1"/>
</dbReference>
<dbReference type="Gene3D" id="1.25.40.20">
    <property type="entry name" value="Ankyrin repeat-containing domain"/>
    <property type="match status" value="1"/>
</dbReference>
<dbReference type="Proteomes" id="UP000728032">
    <property type="component" value="Unassembled WGS sequence"/>
</dbReference>
<dbReference type="GO" id="GO:0044218">
    <property type="term" value="C:other organism cell membrane"/>
    <property type="evidence" value="ECO:0007669"/>
    <property type="project" value="UniProtKB-KW"/>
</dbReference>
<keyword evidence="6 8" id="KW-0040">ANK repeat</keyword>
<dbReference type="GO" id="GO:0006887">
    <property type="term" value="P:exocytosis"/>
    <property type="evidence" value="ECO:0007669"/>
    <property type="project" value="UniProtKB-KW"/>
</dbReference>
<name>A0A7R9R0T7_9ACAR</name>
<dbReference type="SMART" id="SM00248">
    <property type="entry name" value="ANK"/>
    <property type="match status" value="2"/>
</dbReference>
<dbReference type="PANTHER" id="PTHR24161">
    <property type="entry name" value="ANK_REP_REGION DOMAIN-CONTAINING PROTEIN-RELATED"/>
    <property type="match status" value="1"/>
</dbReference>
<evidence type="ECO:0000256" key="8">
    <source>
        <dbReference type="PROSITE-ProRule" id="PRU00023"/>
    </source>
</evidence>
<evidence type="ECO:0000313" key="10">
    <source>
        <dbReference type="EMBL" id="CAD7664443.1"/>
    </source>
</evidence>
<dbReference type="OrthoDB" id="6781668at2759"/>
<keyword evidence="5" id="KW-0528">Neurotoxin</keyword>
<reference evidence="10" key="1">
    <citation type="submission" date="2020-11" db="EMBL/GenBank/DDBJ databases">
        <authorList>
            <person name="Tran Van P."/>
        </authorList>
    </citation>
    <scope>NUCLEOTIDE SEQUENCE</scope>
</reference>
<feature type="region of interest" description="Disordered" evidence="9">
    <location>
        <begin position="1"/>
        <end position="59"/>
    </location>
</feature>
<dbReference type="AlphaFoldDB" id="A0A7R9R0T7"/>
<proteinExistence type="predicted"/>
<keyword evidence="11" id="KW-1185">Reference proteome</keyword>
<evidence type="ECO:0000256" key="2">
    <source>
        <dbReference type="ARBA" id="ARBA00022483"/>
    </source>
</evidence>
<comment type="subcellular location">
    <subcellularLocation>
        <location evidence="1">Target cell membrane</location>
    </subcellularLocation>
</comment>
<sequence length="161" mass="17399">MRGDGAEEEPNPCSALYLTSSSRPQSEATDEREVPSLRGGASEPSGSEPSGGGDVSVARDVSDLDVVRATQYGAFERCKELIESGFNVNQRDAENVTLLHWAAINNRRDLVKYYIGKGANVDAVGGDLQSTPLHWATRQGHLPMVILLMHHRADPAILDGE</sequence>
<dbReference type="Pfam" id="PF12796">
    <property type="entry name" value="Ank_2"/>
    <property type="match status" value="1"/>
</dbReference>
<evidence type="ECO:0000256" key="9">
    <source>
        <dbReference type="SAM" id="MobiDB-lite"/>
    </source>
</evidence>
<keyword evidence="4" id="KW-0677">Repeat</keyword>
<keyword evidence="5" id="KW-0800">Toxin</keyword>
<gene>
    <name evidence="10" type="ORF">ONB1V03_LOCUS21001</name>
</gene>